<feature type="region of interest" description="Disordered" evidence="2">
    <location>
        <begin position="1"/>
        <end position="32"/>
    </location>
</feature>
<dbReference type="OrthoDB" id="6247875at2759"/>
<organism evidence="4 5">
    <name type="scientific">Glomus cerebriforme</name>
    <dbReference type="NCBI Taxonomy" id="658196"/>
    <lineage>
        <taxon>Eukaryota</taxon>
        <taxon>Fungi</taxon>
        <taxon>Fungi incertae sedis</taxon>
        <taxon>Mucoromycota</taxon>
        <taxon>Glomeromycotina</taxon>
        <taxon>Glomeromycetes</taxon>
        <taxon>Glomerales</taxon>
        <taxon>Glomeraceae</taxon>
        <taxon>Glomus</taxon>
    </lineage>
</organism>
<accession>A0A397TKZ9</accession>
<dbReference type="AlphaFoldDB" id="A0A397TKZ9"/>
<dbReference type="SUPFAM" id="SSF47095">
    <property type="entry name" value="HMG-box"/>
    <property type="match status" value="1"/>
</dbReference>
<gene>
    <name evidence="4" type="ORF">C1645_748427</name>
</gene>
<feature type="region of interest" description="Disordered" evidence="2">
    <location>
        <begin position="130"/>
        <end position="153"/>
    </location>
</feature>
<dbReference type="Proteomes" id="UP000265703">
    <property type="component" value="Unassembled WGS sequence"/>
</dbReference>
<feature type="compositionally biased region" description="Polar residues" evidence="2">
    <location>
        <begin position="143"/>
        <end position="153"/>
    </location>
</feature>
<evidence type="ECO:0000256" key="2">
    <source>
        <dbReference type="SAM" id="MobiDB-lite"/>
    </source>
</evidence>
<evidence type="ECO:0000313" key="5">
    <source>
        <dbReference type="Proteomes" id="UP000265703"/>
    </source>
</evidence>
<dbReference type="EMBL" id="QKYT01000009">
    <property type="protein sequence ID" value="RIA98913.1"/>
    <property type="molecule type" value="Genomic_DNA"/>
</dbReference>
<dbReference type="InterPro" id="IPR009071">
    <property type="entry name" value="HMG_box_dom"/>
</dbReference>
<dbReference type="Gene3D" id="1.10.30.10">
    <property type="entry name" value="High mobility group box domain"/>
    <property type="match status" value="1"/>
</dbReference>
<keyword evidence="1" id="KW-0238">DNA-binding</keyword>
<keyword evidence="1" id="KW-0539">Nucleus</keyword>
<feature type="DNA-binding region" description="HMG box" evidence="1">
    <location>
        <begin position="52"/>
        <end position="123"/>
    </location>
</feature>
<name>A0A397TKZ9_9GLOM</name>
<dbReference type="STRING" id="658196.A0A397TKZ9"/>
<protein>
    <recommendedName>
        <fullName evidence="3">HMG box domain-containing protein</fullName>
    </recommendedName>
</protein>
<evidence type="ECO:0000313" key="4">
    <source>
        <dbReference type="EMBL" id="RIA98913.1"/>
    </source>
</evidence>
<comment type="caution">
    <text evidence="4">The sequence shown here is derived from an EMBL/GenBank/DDBJ whole genome shotgun (WGS) entry which is preliminary data.</text>
</comment>
<dbReference type="Pfam" id="PF00505">
    <property type="entry name" value="HMG_box"/>
    <property type="match status" value="1"/>
</dbReference>
<dbReference type="GO" id="GO:0003677">
    <property type="term" value="F:DNA binding"/>
    <property type="evidence" value="ECO:0007669"/>
    <property type="project" value="UniProtKB-UniRule"/>
</dbReference>
<dbReference type="GO" id="GO:0005634">
    <property type="term" value="C:nucleus"/>
    <property type="evidence" value="ECO:0007669"/>
    <property type="project" value="UniProtKB-UniRule"/>
</dbReference>
<evidence type="ECO:0000259" key="3">
    <source>
        <dbReference type="PROSITE" id="PS50118"/>
    </source>
</evidence>
<dbReference type="CDD" id="cd01389">
    <property type="entry name" value="HMG-box_ROX1-like"/>
    <property type="match status" value="1"/>
</dbReference>
<dbReference type="PROSITE" id="PS50118">
    <property type="entry name" value="HMG_BOX_2"/>
    <property type="match status" value="1"/>
</dbReference>
<dbReference type="InterPro" id="IPR036910">
    <property type="entry name" value="HMG_box_dom_sf"/>
</dbReference>
<sequence>MPKSKQQRGYRFPVHERNMKFGPDPNKSDNDIISESPFKFLSEIKKIEGKRPPRPSNAFFLYRSYYMDSAEFKNRTGENKRAASVSKELAERWKKETDAVKKVFFARARIVDKMHAELYIDYKYIKNSKNSKNQQKIPPNPQIHDNNSISEETSSQYSTTGLMNIQDNNNYFEFDNIFKLSDQQYLIYDPSTGLYCLYTFGNTIEPEWEYPQQTSELADSPQTTYNTCQTDILQQTYENLTFDGIPQQFELYEHYNKST</sequence>
<proteinExistence type="predicted"/>
<keyword evidence="5" id="KW-1185">Reference proteome</keyword>
<feature type="domain" description="HMG box" evidence="3">
    <location>
        <begin position="52"/>
        <end position="123"/>
    </location>
</feature>
<dbReference type="SMART" id="SM00398">
    <property type="entry name" value="HMG"/>
    <property type="match status" value="1"/>
</dbReference>
<evidence type="ECO:0000256" key="1">
    <source>
        <dbReference type="PROSITE-ProRule" id="PRU00267"/>
    </source>
</evidence>
<reference evidence="4 5" key="1">
    <citation type="submission" date="2018-06" db="EMBL/GenBank/DDBJ databases">
        <title>Comparative genomics reveals the genomic features of Rhizophagus irregularis, R. cerebriforme, R. diaphanum and Gigaspora rosea, and their symbiotic lifestyle signature.</title>
        <authorList>
            <person name="Morin E."/>
            <person name="San Clemente H."/>
            <person name="Chen E.C.H."/>
            <person name="De La Providencia I."/>
            <person name="Hainaut M."/>
            <person name="Kuo A."/>
            <person name="Kohler A."/>
            <person name="Murat C."/>
            <person name="Tang N."/>
            <person name="Roy S."/>
            <person name="Loubradou J."/>
            <person name="Henrissat B."/>
            <person name="Grigoriev I.V."/>
            <person name="Corradi N."/>
            <person name="Roux C."/>
            <person name="Martin F.M."/>
        </authorList>
    </citation>
    <scope>NUCLEOTIDE SEQUENCE [LARGE SCALE GENOMIC DNA]</scope>
    <source>
        <strain evidence="4 5">DAOM 227022</strain>
    </source>
</reference>